<comment type="caution">
    <text evidence="4">The sequence shown here is derived from an EMBL/GenBank/DDBJ whole genome shotgun (WGS) entry which is preliminary data.</text>
</comment>
<feature type="signal peptide" evidence="2">
    <location>
        <begin position="1"/>
        <end position="29"/>
    </location>
</feature>
<dbReference type="OrthoDB" id="973137at2759"/>
<proteinExistence type="predicted"/>
<name>A0A8K0GUT6_9ROSA</name>
<feature type="domain" description="Prolamin-like" evidence="3">
    <location>
        <begin position="45"/>
        <end position="115"/>
    </location>
</feature>
<protein>
    <recommendedName>
        <fullName evidence="3">Prolamin-like domain-containing protein</fullName>
    </recommendedName>
</protein>
<dbReference type="Pfam" id="PF05617">
    <property type="entry name" value="Prolamin_like"/>
    <property type="match status" value="1"/>
</dbReference>
<gene>
    <name evidence="4" type="ORF">FNV43_RR16023</name>
</gene>
<evidence type="ECO:0000313" key="4">
    <source>
        <dbReference type="EMBL" id="KAF3442107.1"/>
    </source>
</evidence>
<accession>A0A8K0GUT6</accession>
<dbReference type="AlphaFoldDB" id="A0A8K0GUT6"/>
<feature type="chain" id="PRO_5035470597" description="Prolamin-like domain-containing protein" evidence="2">
    <location>
        <begin position="30"/>
        <end position="129"/>
    </location>
</feature>
<dbReference type="InterPro" id="IPR008502">
    <property type="entry name" value="Prolamin-like"/>
</dbReference>
<organism evidence="4 5">
    <name type="scientific">Rhamnella rubrinervis</name>
    <dbReference type="NCBI Taxonomy" id="2594499"/>
    <lineage>
        <taxon>Eukaryota</taxon>
        <taxon>Viridiplantae</taxon>
        <taxon>Streptophyta</taxon>
        <taxon>Embryophyta</taxon>
        <taxon>Tracheophyta</taxon>
        <taxon>Spermatophyta</taxon>
        <taxon>Magnoliopsida</taxon>
        <taxon>eudicotyledons</taxon>
        <taxon>Gunneridae</taxon>
        <taxon>Pentapetalae</taxon>
        <taxon>rosids</taxon>
        <taxon>fabids</taxon>
        <taxon>Rosales</taxon>
        <taxon>Rhamnaceae</taxon>
        <taxon>rhamnoid group</taxon>
        <taxon>Rhamneae</taxon>
        <taxon>Rhamnella</taxon>
    </lineage>
</organism>
<reference evidence="4" key="1">
    <citation type="submission" date="2020-03" db="EMBL/GenBank/DDBJ databases">
        <title>A high-quality chromosome-level genome assembly of a woody plant with both climbing and erect habits, Rhamnella rubrinervis.</title>
        <authorList>
            <person name="Lu Z."/>
            <person name="Yang Y."/>
            <person name="Zhu X."/>
            <person name="Sun Y."/>
        </authorList>
    </citation>
    <scope>NUCLEOTIDE SEQUENCE</scope>
    <source>
        <strain evidence="4">BYM</strain>
        <tissue evidence="4">Leaf</tissue>
    </source>
</reference>
<keyword evidence="5" id="KW-1185">Reference proteome</keyword>
<evidence type="ECO:0000313" key="5">
    <source>
        <dbReference type="Proteomes" id="UP000796880"/>
    </source>
</evidence>
<evidence type="ECO:0000256" key="1">
    <source>
        <dbReference type="ARBA" id="ARBA00022729"/>
    </source>
</evidence>
<dbReference type="EMBL" id="VOIH02000007">
    <property type="protein sequence ID" value="KAF3442107.1"/>
    <property type="molecule type" value="Genomic_DNA"/>
</dbReference>
<evidence type="ECO:0000256" key="2">
    <source>
        <dbReference type="SAM" id="SignalP"/>
    </source>
</evidence>
<keyword evidence="1 2" id="KW-0732">Signal</keyword>
<evidence type="ECO:0000259" key="3">
    <source>
        <dbReference type="Pfam" id="PF05617"/>
    </source>
</evidence>
<sequence length="129" mass="13878">MAKLMSFMSPLMVILILGSNTVTILPGHAIPTPAPAPTSYKFLQDCAAKLGDCGYEIYSGVFSNGTVTNKCCTALVLTGEECHDDLVEHILTDTDFKGNATEILERSQQVWNGCVPSVAPAAFTLFFED</sequence>
<dbReference type="Proteomes" id="UP000796880">
    <property type="component" value="Unassembled WGS sequence"/>
</dbReference>
<dbReference type="PANTHER" id="PTHR31951:SF22">
    <property type="entry name" value="ECA1 GAMETOGENESIS RELATED FAMILY"/>
    <property type="match status" value="1"/>
</dbReference>
<dbReference type="PANTHER" id="PTHR31951">
    <property type="entry name" value="BIFUNCTIONAL INHIBITOR/LIPID-TRANSFER PROTEIN/SEED STORAGE 2S ALBUMIN SUPERFAMILY PROTEIN-RELATED"/>
    <property type="match status" value="1"/>
</dbReference>